<feature type="region of interest" description="Disordered" evidence="2">
    <location>
        <begin position="267"/>
        <end position="300"/>
    </location>
</feature>
<proteinExistence type="predicted"/>
<dbReference type="AlphaFoldDB" id="A0A2P6VPC7"/>
<feature type="compositionally biased region" description="Low complexity" evidence="2">
    <location>
        <begin position="198"/>
        <end position="213"/>
    </location>
</feature>
<evidence type="ECO:0000256" key="2">
    <source>
        <dbReference type="SAM" id="MobiDB-lite"/>
    </source>
</evidence>
<accession>A0A2P6VPC7</accession>
<reference evidence="3 4" key="1">
    <citation type="journal article" date="2018" name="Plant J.">
        <title>Genome sequences of Chlorella sorokiniana UTEX 1602 and Micractinium conductrix SAG 241.80: implications to maltose excretion by a green alga.</title>
        <authorList>
            <person name="Arriola M.B."/>
            <person name="Velmurugan N."/>
            <person name="Zhang Y."/>
            <person name="Plunkett M.H."/>
            <person name="Hondzo H."/>
            <person name="Barney B.M."/>
        </authorList>
    </citation>
    <scope>NUCLEOTIDE SEQUENCE [LARGE SCALE GENOMIC DNA]</scope>
    <source>
        <strain evidence="3 4">SAG 241.80</strain>
    </source>
</reference>
<gene>
    <name evidence="3" type="ORF">C2E20_1418</name>
</gene>
<name>A0A2P6VPC7_9CHLO</name>
<evidence type="ECO:0000256" key="1">
    <source>
        <dbReference type="SAM" id="Coils"/>
    </source>
</evidence>
<evidence type="ECO:0000313" key="4">
    <source>
        <dbReference type="Proteomes" id="UP000239649"/>
    </source>
</evidence>
<comment type="caution">
    <text evidence="3">The sequence shown here is derived from an EMBL/GenBank/DDBJ whole genome shotgun (WGS) entry which is preliminary data.</text>
</comment>
<keyword evidence="1" id="KW-0175">Coiled coil</keyword>
<protein>
    <submittedName>
        <fullName evidence="3">Uncharacterized protein</fullName>
    </submittedName>
</protein>
<sequence>MSWQEQTVPAAAAAAVCMSAAAVQVPGAHFPAIAKQAAAQPGPAAPPLQLQQIHQQQQWDSMWQQQQQQQDGMQRAAGAADFDDLEWLDALWPAALQQLECVNGDDASEALSLAYAEAQAQLSLEQERERARLLAQLAPPLPLAPEPLSHCAGMELPPLPLLPSLEQQQQQQQQQQQKQAVQRPAIGSSGSAAGGSSSGDAPPLSAFAAAAQAPREEEWGSGSRKASGGLCREAGKLPLRRQHSEHYRAGAPRVGAPRQYNITVRKPGPQRAQRQDRLGDPAACPASAQHQLGRAGSGRLAPLEERLMRLEEESRQLRAKLLELRRSHSI</sequence>
<keyword evidence="4" id="KW-1185">Reference proteome</keyword>
<dbReference type="EMBL" id="LHPF02000002">
    <property type="protein sequence ID" value="PSC75953.1"/>
    <property type="molecule type" value="Genomic_DNA"/>
</dbReference>
<feature type="region of interest" description="Disordered" evidence="2">
    <location>
        <begin position="165"/>
        <end position="230"/>
    </location>
</feature>
<evidence type="ECO:0000313" key="3">
    <source>
        <dbReference type="EMBL" id="PSC75953.1"/>
    </source>
</evidence>
<feature type="coiled-coil region" evidence="1">
    <location>
        <begin position="300"/>
        <end position="327"/>
    </location>
</feature>
<organism evidence="3 4">
    <name type="scientific">Micractinium conductrix</name>
    <dbReference type="NCBI Taxonomy" id="554055"/>
    <lineage>
        <taxon>Eukaryota</taxon>
        <taxon>Viridiplantae</taxon>
        <taxon>Chlorophyta</taxon>
        <taxon>core chlorophytes</taxon>
        <taxon>Trebouxiophyceae</taxon>
        <taxon>Chlorellales</taxon>
        <taxon>Chlorellaceae</taxon>
        <taxon>Chlorella clade</taxon>
        <taxon>Micractinium</taxon>
    </lineage>
</organism>
<dbReference type="Proteomes" id="UP000239649">
    <property type="component" value="Unassembled WGS sequence"/>
</dbReference>
<feature type="compositionally biased region" description="Low complexity" evidence="2">
    <location>
        <begin position="167"/>
        <end position="191"/>
    </location>
</feature>